<dbReference type="Gene3D" id="3.40.50.300">
    <property type="entry name" value="P-loop containing nucleotide triphosphate hydrolases"/>
    <property type="match status" value="1"/>
</dbReference>
<dbReference type="STRING" id="200361.A0A453RK59"/>
<dbReference type="SUPFAM" id="SSF52540">
    <property type="entry name" value="P-loop containing nucleoside triphosphate hydrolases"/>
    <property type="match status" value="1"/>
</dbReference>
<accession>A0A453RK59</accession>
<protein>
    <recommendedName>
        <fullName evidence="4">Sulfotransferase</fullName>
    </recommendedName>
</protein>
<reference evidence="3" key="1">
    <citation type="journal article" date="2014" name="Science">
        <title>Ancient hybridizations among the ancestral genomes of bread wheat.</title>
        <authorList>
            <consortium name="International Wheat Genome Sequencing Consortium,"/>
            <person name="Marcussen T."/>
            <person name="Sandve S.R."/>
            <person name="Heier L."/>
            <person name="Spannagl M."/>
            <person name="Pfeifer M."/>
            <person name="Jakobsen K.S."/>
            <person name="Wulff B.B."/>
            <person name="Steuernagel B."/>
            <person name="Mayer K.F."/>
            <person name="Olsen O.A."/>
        </authorList>
    </citation>
    <scope>NUCLEOTIDE SEQUENCE [LARGE SCALE GENOMIC DNA]</scope>
    <source>
        <strain evidence="3">cv. AL8/78</strain>
    </source>
</reference>
<feature type="compositionally biased region" description="Polar residues" evidence="1">
    <location>
        <begin position="160"/>
        <end position="169"/>
    </location>
</feature>
<dbReference type="InterPro" id="IPR027417">
    <property type="entry name" value="P-loop_NTPase"/>
</dbReference>
<feature type="compositionally biased region" description="Low complexity" evidence="1">
    <location>
        <begin position="142"/>
        <end position="156"/>
    </location>
</feature>
<reference evidence="2" key="3">
    <citation type="journal article" date="2017" name="Nature">
        <title>Genome sequence of the progenitor of the wheat D genome Aegilops tauschii.</title>
        <authorList>
            <person name="Luo M.C."/>
            <person name="Gu Y.Q."/>
            <person name="Puiu D."/>
            <person name="Wang H."/>
            <person name="Twardziok S.O."/>
            <person name="Deal K.R."/>
            <person name="Huo N."/>
            <person name="Zhu T."/>
            <person name="Wang L."/>
            <person name="Wang Y."/>
            <person name="McGuire P.E."/>
            <person name="Liu S."/>
            <person name="Long H."/>
            <person name="Ramasamy R.K."/>
            <person name="Rodriguez J.C."/>
            <person name="Van S.L."/>
            <person name="Yuan L."/>
            <person name="Wang Z."/>
            <person name="Xia Z."/>
            <person name="Xiao L."/>
            <person name="Anderson O.D."/>
            <person name="Ouyang S."/>
            <person name="Liang Y."/>
            <person name="Zimin A.V."/>
            <person name="Pertea G."/>
            <person name="Qi P."/>
            <person name="Bennetzen J.L."/>
            <person name="Dai X."/>
            <person name="Dawson M.W."/>
            <person name="Muller H.G."/>
            <person name="Kugler K."/>
            <person name="Rivarola-Duarte L."/>
            <person name="Spannagl M."/>
            <person name="Mayer K.F.X."/>
            <person name="Lu F.H."/>
            <person name="Bevan M.W."/>
            <person name="Leroy P."/>
            <person name="Li P."/>
            <person name="You F.M."/>
            <person name="Sun Q."/>
            <person name="Liu Z."/>
            <person name="Lyons E."/>
            <person name="Wicker T."/>
            <person name="Salzberg S.L."/>
            <person name="Devos K.M."/>
            <person name="Dvorak J."/>
        </authorList>
    </citation>
    <scope>NUCLEOTIDE SEQUENCE [LARGE SCALE GENOMIC DNA]</scope>
    <source>
        <strain evidence="2">cv. AL8/78</strain>
    </source>
</reference>
<reference evidence="3" key="2">
    <citation type="journal article" date="2017" name="Nat. Plants">
        <title>The Aegilops tauschii genome reveals multiple impacts of transposons.</title>
        <authorList>
            <person name="Zhao G."/>
            <person name="Zou C."/>
            <person name="Li K."/>
            <person name="Wang K."/>
            <person name="Li T."/>
            <person name="Gao L."/>
            <person name="Zhang X."/>
            <person name="Wang H."/>
            <person name="Yang Z."/>
            <person name="Liu X."/>
            <person name="Jiang W."/>
            <person name="Mao L."/>
            <person name="Kong X."/>
            <person name="Jiao Y."/>
            <person name="Jia J."/>
        </authorList>
    </citation>
    <scope>NUCLEOTIDE SEQUENCE [LARGE SCALE GENOMIC DNA]</scope>
    <source>
        <strain evidence="3">cv. AL8/78</strain>
    </source>
</reference>
<proteinExistence type="predicted"/>
<evidence type="ECO:0008006" key="4">
    <source>
        <dbReference type="Google" id="ProtNLM"/>
    </source>
</evidence>
<evidence type="ECO:0000313" key="2">
    <source>
        <dbReference type="EnsemblPlants" id="AET7Gv20612800.1"/>
    </source>
</evidence>
<reference evidence="2" key="4">
    <citation type="submission" date="2019-03" db="UniProtKB">
        <authorList>
            <consortium name="EnsemblPlants"/>
        </authorList>
    </citation>
    <scope>IDENTIFICATION</scope>
</reference>
<dbReference type="Gramene" id="AET7Gv20612800.1">
    <property type="protein sequence ID" value="AET7Gv20612800.1"/>
    <property type="gene ID" value="AET7Gv20612800"/>
</dbReference>
<feature type="compositionally biased region" description="Low complexity" evidence="1">
    <location>
        <begin position="96"/>
        <end position="126"/>
    </location>
</feature>
<name>A0A453RK59_AEGTS</name>
<reference evidence="2" key="5">
    <citation type="journal article" date="2021" name="G3 (Bethesda)">
        <title>Aegilops tauschii genome assembly Aet v5.0 features greater sequence contiguity and improved annotation.</title>
        <authorList>
            <person name="Wang L."/>
            <person name="Zhu T."/>
            <person name="Rodriguez J.C."/>
            <person name="Deal K.R."/>
            <person name="Dubcovsky J."/>
            <person name="McGuire P.E."/>
            <person name="Lux T."/>
            <person name="Spannagl M."/>
            <person name="Mayer K.F.X."/>
            <person name="Baldrich P."/>
            <person name="Meyers B.C."/>
            <person name="Huo N."/>
            <person name="Gu Y.Q."/>
            <person name="Zhou H."/>
            <person name="Devos K.M."/>
            <person name="Bennetzen J.L."/>
            <person name="Unver T."/>
            <person name="Budak H."/>
            <person name="Gulick P.J."/>
            <person name="Galiba G."/>
            <person name="Kalapos B."/>
            <person name="Nelson D.R."/>
            <person name="Li P."/>
            <person name="You F.M."/>
            <person name="Luo M.C."/>
            <person name="Dvorak J."/>
        </authorList>
    </citation>
    <scope>NUCLEOTIDE SEQUENCE [LARGE SCALE GENOMIC DNA]</scope>
    <source>
        <strain evidence="2">cv. AL8/78</strain>
    </source>
</reference>
<organism evidence="2 3">
    <name type="scientific">Aegilops tauschii subsp. strangulata</name>
    <name type="common">Goatgrass</name>
    <dbReference type="NCBI Taxonomy" id="200361"/>
    <lineage>
        <taxon>Eukaryota</taxon>
        <taxon>Viridiplantae</taxon>
        <taxon>Streptophyta</taxon>
        <taxon>Embryophyta</taxon>
        <taxon>Tracheophyta</taxon>
        <taxon>Spermatophyta</taxon>
        <taxon>Magnoliopsida</taxon>
        <taxon>Liliopsida</taxon>
        <taxon>Poales</taxon>
        <taxon>Poaceae</taxon>
        <taxon>BOP clade</taxon>
        <taxon>Pooideae</taxon>
        <taxon>Triticodae</taxon>
        <taxon>Triticeae</taxon>
        <taxon>Triticinae</taxon>
        <taxon>Aegilops</taxon>
    </lineage>
</organism>
<keyword evidence="3" id="KW-1185">Reference proteome</keyword>
<evidence type="ECO:0000313" key="3">
    <source>
        <dbReference type="Proteomes" id="UP000015105"/>
    </source>
</evidence>
<feature type="region of interest" description="Disordered" evidence="1">
    <location>
        <begin position="91"/>
        <end position="169"/>
    </location>
</feature>
<dbReference type="Proteomes" id="UP000015105">
    <property type="component" value="Chromosome 7D"/>
</dbReference>
<dbReference type="EnsemblPlants" id="AET7Gv20612800.1">
    <property type="protein sequence ID" value="AET7Gv20612800.1"/>
    <property type="gene ID" value="AET7Gv20612800"/>
</dbReference>
<sequence length="169" mass="18096">MAEINHDAAEEGDRQLLSTLPKKERMWKPFFLYRGCWLTPRAVTSITLLQSQFAPRPDDVVLATFPKCSTTWLKALAFAFAVANHSRHPVVSAPAPTRCSPTRRTSCRPSSCPTATSTRSPASTSSLPQGSSPPTCRRRCCPRASPPSAAASCTCAGSPRTCSSPAGTT</sequence>
<dbReference type="AlphaFoldDB" id="A0A453RK59"/>
<evidence type="ECO:0000256" key="1">
    <source>
        <dbReference type="SAM" id="MobiDB-lite"/>
    </source>
</evidence>